<organism evidence="1 2">
    <name type="scientific">Tardibacter chloracetimidivorans</name>
    <dbReference type="NCBI Taxonomy" id="1921510"/>
    <lineage>
        <taxon>Bacteria</taxon>
        <taxon>Pseudomonadati</taxon>
        <taxon>Pseudomonadota</taxon>
        <taxon>Alphaproteobacteria</taxon>
        <taxon>Sphingomonadales</taxon>
        <taxon>Sphingomonadaceae</taxon>
        <taxon>Tardibacter</taxon>
    </lineage>
</organism>
<accession>A0A1L3ZS63</accession>
<evidence type="ECO:0000313" key="2">
    <source>
        <dbReference type="Proteomes" id="UP000182063"/>
    </source>
</evidence>
<dbReference type="KEGG" id="sphj:BSL82_03415"/>
<gene>
    <name evidence="1" type="ORF">BSL82_03415</name>
</gene>
<sequence length="104" mass="12178">MLLPPSVSVRKVPVVQTPEYVIKFERVPGMTFVHCSVSRWSPSVHKKLKEDWGLLKRLYGDTLFALHTPGDTKHEKFLRLFGFEFVYHYDDDLHGPTDLYKTKE</sequence>
<name>A0A1L3ZS63_9SPHN</name>
<reference evidence="2" key="1">
    <citation type="submission" date="2016-11" db="EMBL/GenBank/DDBJ databases">
        <title>Complete Genome Sequence of alachlor-degrading Sphingomonas sp. strain JJ-A5.</title>
        <authorList>
            <person name="Lee H."/>
            <person name="Ka J.-O."/>
        </authorList>
    </citation>
    <scope>NUCLEOTIDE SEQUENCE [LARGE SCALE GENOMIC DNA]</scope>
    <source>
        <strain evidence="2">JJ-A5</strain>
    </source>
</reference>
<dbReference type="Proteomes" id="UP000182063">
    <property type="component" value="Chromosome"/>
</dbReference>
<dbReference type="AlphaFoldDB" id="A0A1L3ZS63"/>
<dbReference type="STRING" id="1921510.BSL82_03415"/>
<proteinExistence type="predicted"/>
<dbReference type="EMBL" id="CP018221">
    <property type="protein sequence ID" value="API58466.1"/>
    <property type="molecule type" value="Genomic_DNA"/>
</dbReference>
<keyword evidence="2" id="KW-1185">Reference proteome</keyword>
<protein>
    <submittedName>
        <fullName evidence="1">Uncharacterized protein</fullName>
    </submittedName>
</protein>
<evidence type="ECO:0000313" key="1">
    <source>
        <dbReference type="EMBL" id="API58466.1"/>
    </source>
</evidence>